<protein>
    <submittedName>
        <fullName evidence="1">Uncharacterized protein</fullName>
    </submittedName>
</protein>
<name>A0A0F9J7M3_9ZZZZ</name>
<gene>
    <name evidence="1" type="ORF">LCGC14_1564670</name>
</gene>
<dbReference type="EMBL" id="LAZR01012122">
    <property type="protein sequence ID" value="KKM39488.1"/>
    <property type="molecule type" value="Genomic_DNA"/>
</dbReference>
<proteinExistence type="predicted"/>
<organism evidence="1">
    <name type="scientific">marine sediment metagenome</name>
    <dbReference type="NCBI Taxonomy" id="412755"/>
    <lineage>
        <taxon>unclassified sequences</taxon>
        <taxon>metagenomes</taxon>
        <taxon>ecological metagenomes</taxon>
    </lineage>
</organism>
<evidence type="ECO:0000313" key="1">
    <source>
        <dbReference type="EMBL" id="KKM39488.1"/>
    </source>
</evidence>
<comment type="caution">
    <text evidence="1">The sequence shown here is derived from an EMBL/GenBank/DDBJ whole genome shotgun (WGS) entry which is preliminary data.</text>
</comment>
<reference evidence="1" key="1">
    <citation type="journal article" date="2015" name="Nature">
        <title>Complex archaea that bridge the gap between prokaryotes and eukaryotes.</title>
        <authorList>
            <person name="Spang A."/>
            <person name="Saw J.H."/>
            <person name="Jorgensen S.L."/>
            <person name="Zaremba-Niedzwiedzka K."/>
            <person name="Martijn J."/>
            <person name="Lind A.E."/>
            <person name="van Eijk R."/>
            <person name="Schleper C."/>
            <person name="Guy L."/>
            <person name="Ettema T.J."/>
        </authorList>
    </citation>
    <scope>NUCLEOTIDE SEQUENCE</scope>
</reference>
<sequence>MKLILDEEETEAFLKWINEPPTEKQIEIWKLLEEITENERTR</sequence>
<accession>A0A0F9J7M3</accession>
<dbReference type="AlphaFoldDB" id="A0A0F9J7M3"/>